<evidence type="ECO:0000313" key="7">
    <source>
        <dbReference type="Proteomes" id="UP001174136"/>
    </source>
</evidence>
<evidence type="ECO:0000313" key="6">
    <source>
        <dbReference type="EMBL" id="KAK0151187.1"/>
    </source>
</evidence>
<protein>
    <submittedName>
        <fullName evidence="6">AC9 transposase</fullName>
    </submittedName>
</protein>
<organism evidence="6 7">
    <name type="scientific">Merluccius polli</name>
    <name type="common">Benguela hake</name>
    <name type="synonym">Merluccius cadenati</name>
    <dbReference type="NCBI Taxonomy" id="89951"/>
    <lineage>
        <taxon>Eukaryota</taxon>
        <taxon>Metazoa</taxon>
        <taxon>Chordata</taxon>
        <taxon>Craniata</taxon>
        <taxon>Vertebrata</taxon>
        <taxon>Euteleostomi</taxon>
        <taxon>Actinopterygii</taxon>
        <taxon>Neopterygii</taxon>
        <taxon>Teleostei</taxon>
        <taxon>Neoteleostei</taxon>
        <taxon>Acanthomorphata</taxon>
        <taxon>Zeiogadaria</taxon>
        <taxon>Gadariae</taxon>
        <taxon>Gadiformes</taxon>
        <taxon>Gadoidei</taxon>
        <taxon>Merlucciidae</taxon>
        <taxon>Merluccius</taxon>
    </lineage>
</organism>
<keyword evidence="2" id="KW-0479">Metal-binding</keyword>
<dbReference type="PANTHER" id="PTHR46481">
    <property type="entry name" value="ZINC FINGER BED DOMAIN-CONTAINING PROTEIN 4"/>
    <property type="match status" value="1"/>
</dbReference>
<keyword evidence="4" id="KW-0862">Zinc</keyword>
<dbReference type="Proteomes" id="UP001174136">
    <property type="component" value="Unassembled WGS sequence"/>
</dbReference>
<dbReference type="InterPro" id="IPR012337">
    <property type="entry name" value="RNaseH-like_sf"/>
</dbReference>
<dbReference type="GO" id="GO:0008270">
    <property type="term" value="F:zinc ion binding"/>
    <property type="evidence" value="ECO:0007669"/>
    <property type="project" value="UniProtKB-KW"/>
</dbReference>
<evidence type="ECO:0000256" key="4">
    <source>
        <dbReference type="ARBA" id="ARBA00022833"/>
    </source>
</evidence>
<dbReference type="PANTHER" id="PTHR46481:SF10">
    <property type="entry name" value="ZINC FINGER BED DOMAIN-CONTAINING PROTEIN 39"/>
    <property type="match status" value="1"/>
</dbReference>
<proteinExistence type="predicted"/>
<evidence type="ECO:0000256" key="1">
    <source>
        <dbReference type="ARBA" id="ARBA00004123"/>
    </source>
</evidence>
<evidence type="ECO:0000256" key="2">
    <source>
        <dbReference type="ARBA" id="ARBA00022723"/>
    </source>
</evidence>
<comment type="subcellular location">
    <subcellularLocation>
        <location evidence="1">Nucleus</location>
    </subcellularLocation>
</comment>
<evidence type="ECO:0000256" key="3">
    <source>
        <dbReference type="ARBA" id="ARBA00022771"/>
    </source>
</evidence>
<keyword evidence="7" id="KW-1185">Reference proteome</keyword>
<keyword evidence="3" id="KW-0863">Zinc-finger</keyword>
<evidence type="ECO:0000256" key="5">
    <source>
        <dbReference type="ARBA" id="ARBA00023242"/>
    </source>
</evidence>
<accession>A0AA47N3X9</accession>
<name>A0AA47N3X9_MERPO</name>
<reference evidence="6" key="1">
    <citation type="journal article" date="2023" name="Front. Mar. Sci.">
        <title>A new Merluccius polli reference genome to investigate the effects of global change in West African waters.</title>
        <authorList>
            <person name="Mateo J.L."/>
            <person name="Blanco-Fernandez C."/>
            <person name="Garcia-Vazquez E."/>
            <person name="Machado-Schiaffino G."/>
        </authorList>
    </citation>
    <scope>NUCLEOTIDE SEQUENCE</scope>
    <source>
        <strain evidence="6">C29</strain>
        <tissue evidence="6">Fin</tissue>
    </source>
</reference>
<keyword evidence="5" id="KW-0539">Nucleus</keyword>
<dbReference type="SUPFAM" id="SSF53098">
    <property type="entry name" value="Ribonuclease H-like"/>
    <property type="match status" value="1"/>
</dbReference>
<comment type="caution">
    <text evidence="6">The sequence shown here is derived from an EMBL/GenBank/DDBJ whole genome shotgun (WGS) entry which is preliminary data.</text>
</comment>
<dbReference type="EMBL" id="JAOPHQ010001418">
    <property type="protein sequence ID" value="KAK0151187.1"/>
    <property type="molecule type" value="Genomic_DNA"/>
</dbReference>
<sequence>MLFVYRFYEFNRAKVASGSAEGQSSLDSFLTKPGVQIYSQGHPRQKAITESIIQDLIISCNLPLSLIDKPSFKNFMSVVEERYCPVSRSTVTRRLSELALDKESKIKSKLEKTDNVSVTVDIWTDRSMRGFLGVTAHFMEIEGNNPSLQTVLLSCERFTGSHTGERISEKFEEICDNFNMKHKLDYIICDNT</sequence>
<gene>
    <name evidence="6" type="primary">TRAC9_15</name>
    <name evidence="6" type="ORF">N1851_007667</name>
</gene>
<dbReference type="GO" id="GO:0005634">
    <property type="term" value="C:nucleus"/>
    <property type="evidence" value="ECO:0007669"/>
    <property type="project" value="UniProtKB-SubCell"/>
</dbReference>
<dbReference type="InterPro" id="IPR052035">
    <property type="entry name" value="ZnF_BED_domain_contain"/>
</dbReference>
<dbReference type="AlphaFoldDB" id="A0AA47N3X9"/>